<proteinExistence type="predicted"/>
<gene>
    <name evidence="3" type="ORF">NPA09_00040</name>
</gene>
<dbReference type="RefSeq" id="WP_129722678.1">
    <property type="nucleotide sequence ID" value="NZ_CP101808.1"/>
</dbReference>
<dbReference type="SUPFAM" id="SSF54197">
    <property type="entry name" value="HIT-like"/>
    <property type="match status" value="1"/>
</dbReference>
<feature type="domain" description="HIT" evidence="2">
    <location>
        <begin position="9"/>
        <end position="109"/>
    </location>
</feature>
<organism evidence="3 4">
    <name type="scientific">Mycoplasmopsis equigenitalium</name>
    <dbReference type="NCBI Taxonomy" id="114883"/>
    <lineage>
        <taxon>Bacteria</taxon>
        <taxon>Bacillati</taxon>
        <taxon>Mycoplasmatota</taxon>
        <taxon>Mycoplasmoidales</taxon>
        <taxon>Metamycoplasmataceae</taxon>
        <taxon>Mycoplasmopsis</taxon>
    </lineage>
</organism>
<dbReference type="Gene3D" id="3.30.428.10">
    <property type="entry name" value="HIT-like"/>
    <property type="match status" value="1"/>
</dbReference>
<evidence type="ECO:0000313" key="3">
    <source>
        <dbReference type="EMBL" id="UUD36961.1"/>
    </source>
</evidence>
<dbReference type="InterPro" id="IPR011146">
    <property type="entry name" value="HIT-like"/>
</dbReference>
<dbReference type="InterPro" id="IPR019808">
    <property type="entry name" value="Histidine_triad_CS"/>
</dbReference>
<dbReference type="EMBL" id="CP101808">
    <property type="protein sequence ID" value="UUD36961.1"/>
    <property type="molecule type" value="Genomic_DNA"/>
</dbReference>
<dbReference type="Proteomes" id="UP001059576">
    <property type="component" value="Chromosome"/>
</dbReference>
<feature type="short sequence motif" description="Histidine triad motif" evidence="1">
    <location>
        <begin position="101"/>
        <end position="105"/>
    </location>
</feature>
<evidence type="ECO:0000313" key="4">
    <source>
        <dbReference type="Proteomes" id="UP001059576"/>
    </source>
</evidence>
<dbReference type="InterPro" id="IPR036265">
    <property type="entry name" value="HIT-like_sf"/>
</dbReference>
<dbReference type="PRINTS" id="PR00332">
    <property type="entry name" value="HISTRIAD"/>
</dbReference>
<keyword evidence="4" id="KW-1185">Reference proteome</keyword>
<sequence length="109" mass="12808">MNNQANKSIFTKIIEREIPSKIYFEDKDVIVIWDIDQSVRGHLLVIWKEPYINLKTMSKQKVATFFAKANEVALNFIKEQNFDDYKLIINNGEKAGQEVMHSHIHILPY</sequence>
<protein>
    <submittedName>
        <fullName evidence="3">HIT family protein</fullName>
    </submittedName>
</protein>
<dbReference type="PANTHER" id="PTHR23089">
    <property type="entry name" value="HISTIDINE TRIAD HIT PROTEIN"/>
    <property type="match status" value="1"/>
</dbReference>
<accession>A0ABY5J129</accession>
<dbReference type="Pfam" id="PF01230">
    <property type="entry name" value="HIT"/>
    <property type="match status" value="1"/>
</dbReference>
<evidence type="ECO:0000256" key="1">
    <source>
        <dbReference type="PROSITE-ProRule" id="PRU00464"/>
    </source>
</evidence>
<dbReference type="PROSITE" id="PS00892">
    <property type="entry name" value="HIT_1"/>
    <property type="match status" value="1"/>
</dbReference>
<dbReference type="PROSITE" id="PS51084">
    <property type="entry name" value="HIT_2"/>
    <property type="match status" value="1"/>
</dbReference>
<name>A0ABY5J129_9BACT</name>
<reference evidence="3" key="1">
    <citation type="submission" date="2022-07" db="EMBL/GenBank/DDBJ databases">
        <title>Complete genome of Mycoplasma equigenitalium type strain T37.</title>
        <authorList>
            <person name="Spergser J."/>
        </authorList>
    </citation>
    <scope>NUCLEOTIDE SEQUENCE</scope>
    <source>
        <strain evidence="3">T37</strain>
    </source>
</reference>
<evidence type="ECO:0000259" key="2">
    <source>
        <dbReference type="PROSITE" id="PS51084"/>
    </source>
</evidence>
<dbReference type="InterPro" id="IPR001310">
    <property type="entry name" value="Histidine_triad_HIT"/>
</dbReference>